<dbReference type="NCBIfam" id="TIGR04183">
    <property type="entry name" value="Por_Secre_tail"/>
    <property type="match status" value="1"/>
</dbReference>
<sequence>MVLRGKKETFKIGGKMKRIFVLLFVLAFAFSLFAMPSTDVLAKIRQVTSVSQDGKFLQTKDSYAQAAGMKAILNLGGDMRGFAPTPLQSIVSSKDGQIIQALTGLYSSGSFVGVYYTVSLDGGSSWTTPTLITSAGPFSRNYNEIAVASGEYPYVIVNYRTNAYFGDWFTTDALGPNGGGWTSPLLVTDTANYAAYMPSIAVNPDGDKCVMIAYDVAGGFGTNYSTDYGITWGTYNFPATLNTDTLWGIDVSCVRWGNGDDVHGVFGMVWKDETRSNIIASGAGSAIVPGYAYTTDLGVNWNAFTGLFEGNIWPNVNTLNGDTVIYNLDTTANSTNDAFPVKAYLDASTGGWTDELGNALGDGFGTWWYWWDAEYYTRGTNGVMAYVVPLNDLFVDYYDNGGDLYTFIWQGQSFVFGYKFDGETDFRYDYINIHDGDVLDETGATATWRGNAYSANLCYDPSNENMYIIYNDYVDTSTGITSVEALKLDPATNGVYRTTLILNAGLYEVECGKEVDENGLIHIAGVSNSQDSIYYKSVNINDPTLVWEDLGITTVWGMNNEISSNGKKNIYNIPSFVGKNGSISFVINEGKNVEISVYDATGRNVKTINKFFAKGTHSVNLNLKQGVYFVKVNDGVNNFTKKVVSVK</sequence>
<protein>
    <submittedName>
        <fullName evidence="2">T9SS type A sorting domain-containing protein</fullName>
    </submittedName>
</protein>
<name>A0A7C3N5J2_UNCW3</name>
<dbReference type="CDD" id="cd15482">
    <property type="entry name" value="Sialidase_non-viral"/>
    <property type="match status" value="1"/>
</dbReference>
<accession>A0A7C3N5J2</accession>
<comment type="caution">
    <text evidence="2">The sequence shown here is derived from an EMBL/GenBank/DDBJ whole genome shotgun (WGS) entry which is preliminary data.</text>
</comment>
<dbReference type="InterPro" id="IPR026444">
    <property type="entry name" value="Secre_tail"/>
</dbReference>
<evidence type="ECO:0000259" key="1">
    <source>
        <dbReference type="Pfam" id="PF18962"/>
    </source>
</evidence>
<dbReference type="EMBL" id="DSTT01000005">
    <property type="protein sequence ID" value="HFK23717.1"/>
    <property type="molecule type" value="Genomic_DNA"/>
</dbReference>
<dbReference type="AlphaFoldDB" id="A0A7C3N5J2"/>
<dbReference type="SUPFAM" id="SSF50939">
    <property type="entry name" value="Sialidases"/>
    <property type="match status" value="1"/>
</dbReference>
<dbReference type="InterPro" id="IPR036278">
    <property type="entry name" value="Sialidase_sf"/>
</dbReference>
<organism evidence="2">
    <name type="scientific">candidate division WOR-3 bacterium</name>
    <dbReference type="NCBI Taxonomy" id="2052148"/>
    <lineage>
        <taxon>Bacteria</taxon>
        <taxon>Bacteria division WOR-3</taxon>
    </lineage>
</organism>
<dbReference type="Pfam" id="PF18962">
    <property type="entry name" value="Por_Secre_tail"/>
    <property type="match status" value="1"/>
</dbReference>
<evidence type="ECO:0000313" key="2">
    <source>
        <dbReference type="EMBL" id="HFK23717.1"/>
    </source>
</evidence>
<proteinExistence type="predicted"/>
<feature type="domain" description="Secretion system C-terminal sorting" evidence="1">
    <location>
        <begin position="586"/>
        <end position="644"/>
    </location>
</feature>
<reference evidence="2" key="1">
    <citation type="journal article" date="2020" name="mSystems">
        <title>Genome- and Community-Level Interaction Insights into Carbon Utilization and Element Cycling Functions of Hydrothermarchaeota in Hydrothermal Sediment.</title>
        <authorList>
            <person name="Zhou Z."/>
            <person name="Liu Y."/>
            <person name="Xu W."/>
            <person name="Pan J."/>
            <person name="Luo Z.H."/>
            <person name="Li M."/>
        </authorList>
    </citation>
    <scope>NUCLEOTIDE SEQUENCE [LARGE SCALE GENOMIC DNA]</scope>
    <source>
        <strain evidence="2">SpSt-464</strain>
    </source>
</reference>
<gene>
    <name evidence="2" type="ORF">ENS15_03600</name>
</gene>